<reference evidence="1 2" key="1">
    <citation type="submission" date="2017-09" db="EMBL/GenBank/DDBJ databases">
        <authorList>
            <person name="Ehlers B."/>
            <person name="Leendertz F.H."/>
        </authorList>
    </citation>
    <scope>NUCLEOTIDE SEQUENCE [LARGE SCALE GENOMIC DNA]</scope>
    <source>
        <strain evidence="1 2">CGMCC 1.10978</strain>
    </source>
</reference>
<evidence type="ECO:0000313" key="2">
    <source>
        <dbReference type="Proteomes" id="UP000219374"/>
    </source>
</evidence>
<dbReference type="Proteomes" id="UP000219374">
    <property type="component" value="Unassembled WGS sequence"/>
</dbReference>
<dbReference type="EMBL" id="OCND01000010">
    <property type="protein sequence ID" value="SOD56459.1"/>
    <property type="molecule type" value="Genomic_DNA"/>
</dbReference>
<protein>
    <submittedName>
        <fullName evidence="1">Uncharacterized protein</fullName>
    </submittedName>
</protein>
<gene>
    <name evidence="1" type="ORF">SAMN06296416_1101</name>
</gene>
<organism evidence="1 2">
    <name type="scientific">Pseudoxanthomonas wuyuanensis</name>
    <dbReference type="NCBI Taxonomy" id="1073196"/>
    <lineage>
        <taxon>Bacteria</taxon>
        <taxon>Pseudomonadati</taxon>
        <taxon>Pseudomonadota</taxon>
        <taxon>Gammaproteobacteria</taxon>
        <taxon>Lysobacterales</taxon>
        <taxon>Lysobacteraceae</taxon>
        <taxon>Pseudoxanthomonas</taxon>
    </lineage>
</organism>
<proteinExistence type="predicted"/>
<sequence>MYCGYDKQKARSNAGFLSILYLSATNIDLRW</sequence>
<accession>A0A286DCW8</accession>
<dbReference type="AlphaFoldDB" id="A0A286DCW8"/>
<evidence type="ECO:0000313" key="1">
    <source>
        <dbReference type="EMBL" id="SOD56459.1"/>
    </source>
</evidence>
<name>A0A286DCW8_9GAMM</name>
<keyword evidence="2" id="KW-1185">Reference proteome</keyword>